<gene>
    <name evidence="1" type="ORF">CY34DRAFT_90337</name>
</gene>
<sequence length="153" mass="17162">SINKAIGRAAICMWEILLDPTPGNNLFLPDTPHVNMVKKMKAALANICKPDIPVGDIRSITALHNRSFIIELETESLASWLRETSSKEALIEHFGNTVSFRTRTYPIIAEYLPIQLQIQDDAFLRSVEQDNNLPTNSIVSTCWIKPPQCRSAT</sequence>
<dbReference type="AlphaFoldDB" id="A0A0D0B4M6"/>
<accession>A0A0D0B4M6</accession>
<dbReference type="OrthoDB" id="2800503at2759"/>
<evidence type="ECO:0000313" key="1">
    <source>
        <dbReference type="EMBL" id="KIK38823.1"/>
    </source>
</evidence>
<dbReference type="EMBL" id="KN835372">
    <property type="protein sequence ID" value="KIK38823.1"/>
    <property type="molecule type" value="Genomic_DNA"/>
</dbReference>
<dbReference type="Proteomes" id="UP000054485">
    <property type="component" value="Unassembled WGS sequence"/>
</dbReference>
<keyword evidence="2" id="KW-1185">Reference proteome</keyword>
<reference evidence="2" key="2">
    <citation type="submission" date="2015-01" db="EMBL/GenBank/DDBJ databases">
        <title>Evolutionary Origins and Diversification of the Mycorrhizal Mutualists.</title>
        <authorList>
            <consortium name="DOE Joint Genome Institute"/>
            <consortium name="Mycorrhizal Genomics Consortium"/>
            <person name="Kohler A."/>
            <person name="Kuo A."/>
            <person name="Nagy L.G."/>
            <person name="Floudas D."/>
            <person name="Copeland A."/>
            <person name="Barry K.W."/>
            <person name="Cichocki N."/>
            <person name="Veneault-Fourrey C."/>
            <person name="LaButti K."/>
            <person name="Lindquist E.A."/>
            <person name="Lipzen A."/>
            <person name="Lundell T."/>
            <person name="Morin E."/>
            <person name="Murat C."/>
            <person name="Riley R."/>
            <person name="Ohm R."/>
            <person name="Sun H."/>
            <person name="Tunlid A."/>
            <person name="Henrissat B."/>
            <person name="Grigoriev I.V."/>
            <person name="Hibbett D.S."/>
            <person name="Martin F."/>
        </authorList>
    </citation>
    <scope>NUCLEOTIDE SEQUENCE [LARGE SCALE GENOMIC DNA]</scope>
    <source>
        <strain evidence="2">UH-Slu-Lm8-n1</strain>
    </source>
</reference>
<reference evidence="1 2" key="1">
    <citation type="submission" date="2014-04" db="EMBL/GenBank/DDBJ databases">
        <authorList>
            <consortium name="DOE Joint Genome Institute"/>
            <person name="Kuo A."/>
            <person name="Ruytinx J."/>
            <person name="Rineau F."/>
            <person name="Colpaert J."/>
            <person name="Kohler A."/>
            <person name="Nagy L.G."/>
            <person name="Floudas D."/>
            <person name="Copeland A."/>
            <person name="Barry K.W."/>
            <person name="Cichocki N."/>
            <person name="Veneault-Fourrey C."/>
            <person name="LaButti K."/>
            <person name="Lindquist E.A."/>
            <person name="Lipzen A."/>
            <person name="Lundell T."/>
            <person name="Morin E."/>
            <person name="Murat C."/>
            <person name="Sun H."/>
            <person name="Tunlid A."/>
            <person name="Henrissat B."/>
            <person name="Grigoriev I.V."/>
            <person name="Hibbett D.S."/>
            <person name="Martin F."/>
            <person name="Nordberg H.P."/>
            <person name="Cantor M.N."/>
            <person name="Hua S.X."/>
        </authorList>
    </citation>
    <scope>NUCLEOTIDE SEQUENCE [LARGE SCALE GENOMIC DNA]</scope>
    <source>
        <strain evidence="1 2">UH-Slu-Lm8-n1</strain>
    </source>
</reference>
<organism evidence="1 2">
    <name type="scientific">Suillus luteus UH-Slu-Lm8-n1</name>
    <dbReference type="NCBI Taxonomy" id="930992"/>
    <lineage>
        <taxon>Eukaryota</taxon>
        <taxon>Fungi</taxon>
        <taxon>Dikarya</taxon>
        <taxon>Basidiomycota</taxon>
        <taxon>Agaricomycotina</taxon>
        <taxon>Agaricomycetes</taxon>
        <taxon>Agaricomycetidae</taxon>
        <taxon>Boletales</taxon>
        <taxon>Suillineae</taxon>
        <taxon>Suillaceae</taxon>
        <taxon>Suillus</taxon>
    </lineage>
</organism>
<name>A0A0D0B4M6_9AGAM</name>
<evidence type="ECO:0000313" key="2">
    <source>
        <dbReference type="Proteomes" id="UP000054485"/>
    </source>
</evidence>
<dbReference type="HOGENOM" id="CLU_120109_0_0_1"/>
<dbReference type="InParanoid" id="A0A0D0B4M6"/>
<proteinExistence type="predicted"/>
<feature type="non-terminal residue" evidence="1">
    <location>
        <position position="1"/>
    </location>
</feature>
<protein>
    <submittedName>
        <fullName evidence="1">Uncharacterized protein</fullName>
    </submittedName>
</protein>